<dbReference type="STRING" id="2282107.A0A286UEH7"/>
<dbReference type="InParanoid" id="A0A286UEH7"/>
<dbReference type="Gene3D" id="2.130.10.10">
    <property type="entry name" value="YVTN repeat-like/Quinoprotein amine dehydrogenase"/>
    <property type="match status" value="2"/>
</dbReference>
<evidence type="ECO:0000256" key="7">
    <source>
        <dbReference type="SAM" id="MobiDB-lite"/>
    </source>
</evidence>
<dbReference type="PROSITE" id="PS50082">
    <property type="entry name" value="WD_REPEATS_2"/>
    <property type="match status" value="1"/>
</dbReference>
<dbReference type="EMBL" id="NBII01000006">
    <property type="protein sequence ID" value="PAV17895.1"/>
    <property type="molecule type" value="Genomic_DNA"/>
</dbReference>
<comment type="caution">
    <text evidence="8">The sequence shown here is derived from an EMBL/GenBank/DDBJ whole genome shotgun (WGS) entry which is preliminary data.</text>
</comment>
<feature type="compositionally biased region" description="Basic and acidic residues" evidence="7">
    <location>
        <begin position="302"/>
        <end position="320"/>
    </location>
</feature>
<feature type="region of interest" description="Disordered" evidence="7">
    <location>
        <begin position="275"/>
        <end position="381"/>
    </location>
</feature>
<feature type="compositionally biased region" description="Acidic residues" evidence="7">
    <location>
        <begin position="322"/>
        <end position="342"/>
    </location>
</feature>
<evidence type="ECO:0000256" key="6">
    <source>
        <dbReference type="PROSITE-ProRule" id="PRU00221"/>
    </source>
</evidence>
<dbReference type="InterPro" id="IPR015943">
    <property type="entry name" value="WD40/YVTN_repeat-like_dom_sf"/>
</dbReference>
<keyword evidence="2 6" id="KW-0853">WD repeat</keyword>
<dbReference type="SUPFAM" id="SSF50978">
    <property type="entry name" value="WD40 repeat-like"/>
    <property type="match status" value="1"/>
</dbReference>
<dbReference type="AlphaFoldDB" id="A0A286UEH7"/>
<feature type="compositionally biased region" description="Acidic residues" evidence="7">
    <location>
        <begin position="283"/>
        <end position="301"/>
    </location>
</feature>
<evidence type="ECO:0000256" key="5">
    <source>
        <dbReference type="ARBA" id="ARBA00039514"/>
    </source>
</evidence>
<evidence type="ECO:0000313" key="8">
    <source>
        <dbReference type="EMBL" id="PAV17895.1"/>
    </source>
</evidence>
<dbReference type="PANTHER" id="PTHR44019">
    <property type="entry name" value="WD REPEAT-CONTAINING PROTEIN 55"/>
    <property type="match status" value="1"/>
</dbReference>
<dbReference type="OrthoDB" id="2288928at2759"/>
<dbReference type="Proteomes" id="UP000217199">
    <property type="component" value="Unassembled WGS sequence"/>
</dbReference>
<proteinExistence type="inferred from homology"/>
<dbReference type="PANTHER" id="PTHR44019:SF20">
    <property type="entry name" value="WD REPEAT-CONTAINING PROTEIN 55"/>
    <property type="match status" value="1"/>
</dbReference>
<dbReference type="SMART" id="SM00320">
    <property type="entry name" value="WD40"/>
    <property type="match status" value="4"/>
</dbReference>
<comment type="similarity">
    <text evidence="1">Belongs to the WD repeat WDR55 family.</text>
</comment>
<dbReference type="FunCoup" id="A0A286UEH7">
    <property type="interactions" value="465"/>
</dbReference>
<organism evidence="8 9">
    <name type="scientific">Pyrrhoderma noxium</name>
    <dbReference type="NCBI Taxonomy" id="2282107"/>
    <lineage>
        <taxon>Eukaryota</taxon>
        <taxon>Fungi</taxon>
        <taxon>Dikarya</taxon>
        <taxon>Basidiomycota</taxon>
        <taxon>Agaricomycotina</taxon>
        <taxon>Agaricomycetes</taxon>
        <taxon>Hymenochaetales</taxon>
        <taxon>Hymenochaetaceae</taxon>
        <taxon>Pyrrhoderma</taxon>
    </lineage>
</organism>
<evidence type="ECO:0000256" key="2">
    <source>
        <dbReference type="ARBA" id="ARBA00022574"/>
    </source>
</evidence>
<dbReference type="InterPro" id="IPR050505">
    <property type="entry name" value="WDR55/POC1"/>
</dbReference>
<evidence type="ECO:0000313" key="9">
    <source>
        <dbReference type="Proteomes" id="UP000217199"/>
    </source>
</evidence>
<protein>
    <recommendedName>
        <fullName evidence="4">WD repeat-containing protein JIP5</fullName>
    </recommendedName>
    <alternativeName>
        <fullName evidence="5">WD repeat-containing protein jip5</fullName>
    </alternativeName>
</protein>
<name>A0A286UEH7_9AGAM</name>
<evidence type="ECO:0000256" key="1">
    <source>
        <dbReference type="ARBA" id="ARBA00007625"/>
    </source>
</evidence>
<feature type="repeat" description="WD" evidence="6">
    <location>
        <begin position="108"/>
        <end position="131"/>
    </location>
</feature>
<dbReference type="InterPro" id="IPR001680">
    <property type="entry name" value="WD40_rpt"/>
</dbReference>
<accession>A0A286UEH7</accession>
<dbReference type="InterPro" id="IPR036322">
    <property type="entry name" value="WD40_repeat_dom_sf"/>
</dbReference>
<dbReference type="Pfam" id="PF00400">
    <property type="entry name" value="WD40"/>
    <property type="match status" value="2"/>
</dbReference>
<keyword evidence="9" id="KW-1185">Reference proteome</keyword>
<keyword evidence="3" id="KW-0677">Repeat</keyword>
<gene>
    <name evidence="8" type="ORF">PNOK_0638100</name>
</gene>
<sequence length="381" mass="42342">MAEIETGAQIFDIHFHPTESLVFLGLLTGVVKAFSYDEQGNSEEKFTLRPSKQSCRGLVSNEDGSRLYAVGKGKNMYTIDTATGKVLDTRQGIHQSPVNRINRLLPYMLSTGDDDGVIKLWDTRKPEEIRAYTHHFDFISDFMWVEGKRQLVSTSGDGTLSVIDVRSQKTTPIAQSEDQEDELLSSGWGDCVDRVPGHPHSIDALCTLPSAYSSSNSTILTGSSDGLLRAVQLFPTKLLGVVVDHGSFPIERIAIDRGGEGHWVGSVGHDEKLRLTDLREVFEGSDGEEEEEEEEEEEGEDKEGSEAESDDKNSDDHTGDTNESDEDSEKSDSEDSSPSEEEVEKKRRKKQKVVDPLGVEKRRKKARNDEVRADPSFFADL</sequence>
<evidence type="ECO:0000256" key="3">
    <source>
        <dbReference type="ARBA" id="ARBA00022737"/>
    </source>
</evidence>
<evidence type="ECO:0000256" key="4">
    <source>
        <dbReference type="ARBA" id="ARBA00039238"/>
    </source>
</evidence>
<reference evidence="8 9" key="1">
    <citation type="journal article" date="2017" name="Mol. Ecol.">
        <title>Comparative and population genomic landscape of Phellinus noxius: A hypervariable fungus causing root rot in trees.</title>
        <authorList>
            <person name="Chung C.L."/>
            <person name="Lee T.J."/>
            <person name="Akiba M."/>
            <person name="Lee H.H."/>
            <person name="Kuo T.H."/>
            <person name="Liu D."/>
            <person name="Ke H.M."/>
            <person name="Yokoi T."/>
            <person name="Roa M.B."/>
            <person name="Lu M.J."/>
            <person name="Chang Y.Y."/>
            <person name="Ann P.J."/>
            <person name="Tsai J.N."/>
            <person name="Chen C.Y."/>
            <person name="Tzean S.S."/>
            <person name="Ota Y."/>
            <person name="Hattori T."/>
            <person name="Sahashi N."/>
            <person name="Liou R.F."/>
            <person name="Kikuchi T."/>
            <person name="Tsai I.J."/>
        </authorList>
    </citation>
    <scope>NUCLEOTIDE SEQUENCE [LARGE SCALE GENOMIC DNA]</scope>
    <source>
        <strain evidence="8 9">FFPRI411160</strain>
    </source>
</reference>